<gene>
    <name evidence="1" type="ORF">JOD45_001663</name>
</gene>
<sequence>MSLNAKQLPANLYELLNGENLADKQHEAMMLLTMDESMWPHTAMISVGEIIAITPERLKLSLWPNTTTTNNIIRTGKAAFVVFFDGAAHYVKLSLEKLPELKGAKYHRERFAADIVSYKGDMAKYAAITSGIQIELKDPDTVIKRWEETIAELKY</sequence>
<proteinExistence type="predicted"/>
<evidence type="ECO:0008006" key="3">
    <source>
        <dbReference type="Google" id="ProtNLM"/>
    </source>
</evidence>
<dbReference type="EMBL" id="JAFBER010000008">
    <property type="protein sequence ID" value="MBM7645452.1"/>
    <property type="molecule type" value="Genomic_DNA"/>
</dbReference>
<organism evidence="1 2">
    <name type="scientific">Scopulibacillus daqui</name>
    <dbReference type="NCBI Taxonomy" id="1469162"/>
    <lineage>
        <taxon>Bacteria</taxon>
        <taxon>Bacillati</taxon>
        <taxon>Bacillota</taxon>
        <taxon>Bacilli</taxon>
        <taxon>Bacillales</taxon>
        <taxon>Sporolactobacillaceae</taxon>
        <taxon>Scopulibacillus</taxon>
    </lineage>
</organism>
<evidence type="ECO:0000313" key="2">
    <source>
        <dbReference type="Proteomes" id="UP000808914"/>
    </source>
</evidence>
<comment type="caution">
    <text evidence="1">The sequence shown here is derived from an EMBL/GenBank/DDBJ whole genome shotgun (WGS) entry which is preliminary data.</text>
</comment>
<accession>A0ABS2PZI9</accession>
<reference evidence="1 2" key="1">
    <citation type="submission" date="2021-01" db="EMBL/GenBank/DDBJ databases">
        <title>Genomic Encyclopedia of Type Strains, Phase IV (KMG-IV): sequencing the most valuable type-strain genomes for metagenomic binning, comparative biology and taxonomic classification.</title>
        <authorList>
            <person name="Goeker M."/>
        </authorList>
    </citation>
    <scope>NUCLEOTIDE SEQUENCE [LARGE SCALE GENOMIC DNA]</scope>
    <source>
        <strain evidence="1 2">DSM 28236</strain>
    </source>
</reference>
<protein>
    <recommendedName>
        <fullName evidence="3">Pyridoxamine 5'-phosphate oxidase</fullName>
    </recommendedName>
</protein>
<name>A0ABS2PZI9_9BACL</name>
<dbReference type="Gene3D" id="2.30.110.10">
    <property type="entry name" value="Electron Transport, Fmn-binding Protein, Chain A"/>
    <property type="match status" value="1"/>
</dbReference>
<dbReference type="Proteomes" id="UP000808914">
    <property type="component" value="Unassembled WGS sequence"/>
</dbReference>
<keyword evidence="2" id="KW-1185">Reference proteome</keyword>
<evidence type="ECO:0000313" key="1">
    <source>
        <dbReference type="EMBL" id="MBM7645452.1"/>
    </source>
</evidence>
<dbReference type="InterPro" id="IPR012349">
    <property type="entry name" value="Split_barrel_FMN-bd"/>
</dbReference>